<reference evidence="2" key="2">
    <citation type="submission" date="2004-02" db="EMBL/GenBank/DDBJ databases">
        <authorList>
            <consortium name="Genoscope"/>
            <consortium name="Whitehead Institute Centre for Genome Research"/>
        </authorList>
    </citation>
    <scope>NUCLEOTIDE SEQUENCE</scope>
</reference>
<feature type="compositionally biased region" description="Basic and acidic residues" evidence="1">
    <location>
        <begin position="1"/>
        <end position="10"/>
    </location>
</feature>
<dbReference type="OrthoDB" id="8963365at2759"/>
<feature type="region of interest" description="Disordered" evidence="1">
    <location>
        <begin position="1"/>
        <end position="71"/>
    </location>
</feature>
<dbReference type="AlphaFoldDB" id="Q4SBR2"/>
<dbReference type="EMBL" id="CAAE01014664">
    <property type="protein sequence ID" value="CAG01920.1"/>
    <property type="molecule type" value="Genomic_DNA"/>
</dbReference>
<name>Q4SBR2_TETNG</name>
<reference evidence="2" key="1">
    <citation type="journal article" date="2004" name="Nature">
        <title>Genome duplication in the teleost fish Tetraodon nigroviridis reveals the early vertebrate proto-karyotype.</title>
        <authorList>
            <person name="Jaillon O."/>
            <person name="Aury J.-M."/>
            <person name="Brunet F."/>
            <person name="Petit J.-L."/>
            <person name="Stange-Thomann N."/>
            <person name="Mauceli E."/>
            <person name="Bouneau L."/>
            <person name="Fischer C."/>
            <person name="Ozouf-Costaz C."/>
            <person name="Bernot A."/>
            <person name="Nicaud S."/>
            <person name="Jaffe D."/>
            <person name="Fisher S."/>
            <person name="Lutfalla G."/>
            <person name="Dossat C."/>
            <person name="Segurens B."/>
            <person name="Dasilva C."/>
            <person name="Salanoubat M."/>
            <person name="Levy M."/>
            <person name="Boudet N."/>
            <person name="Castellano S."/>
            <person name="Anthouard V."/>
            <person name="Jubin C."/>
            <person name="Castelli V."/>
            <person name="Katinka M."/>
            <person name="Vacherie B."/>
            <person name="Biemont C."/>
            <person name="Skalli Z."/>
            <person name="Cattolico L."/>
            <person name="Poulain J."/>
            <person name="De Berardinis V."/>
            <person name="Cruaud C."/>
            <person name="Duprat S."/>
            <person name="Brottier P."/>
            <person name="Coutanceau J.-P."/>
            <person name="Gouzy J."/>
            <person name="Parra G."/>
            <person name="Lardier G."/>
            <person name="Chapple C."/>
            <person name="McKernan K.J."/>
            <person name="McEwan P."/>
            <person name="Bosak S."/>
            <person name="Kellis M."/>
            <person name="Volff J.-N."/>
            <person name="Guigo R."/>
            <person name="Zody M.C."/>
            <person name="Mesirov J."/>
            <person name="Lindblad-Toh K."/>
            <person name="Birren B."/>
            <person name="Nusbaum C."/>
            <person name="Kahn D."/>
            <person name="Robinson-Rechavi M."/>
            <person name="Laudet V."/>
            <person name="Schachter V."/>
            <person name="Quetier F."/>
            <person name="Saurin W."/>
            <person name="Scarpelli C."/>
            <person name="Wincker P."/>
            <person name="Lander E.S."/>
            <person name="Weissenbach J."/>
            <person name="Roest Crollius H."/>
        </authorList>
    </citation>
    <scope>NUCLEOTIDE SEQUENCE [LARGE SCALE GENOMIC DNA]</scope>
</reference>
<evidence type="ECO:0000256" key="1">
    <source>
        <dbReference type="SAM" id="MobiDB-lite"/>
    </source>
</evidence>
<protein>
    <submittedName>
        <fullName evidence="2">Chromosome 19 SCAF14664, whole genome shotgun sequence</fullName>
    </submittedName>
</protein>
<accession>Q4SBR2</accession>
<organism evidence="2">
    <name type="scientific">Tetraodon nigroviridis</name>
    <name type="common">Spotted green pufferfish</name>
    <name type="synonym">Chelonodon nigroviridis</name>
    <dbReference type="NCBI Taxonomy" id="99883"/>
    <lineage>
        <taxon>Eukaryota</taxon>
        <taxon>Metazoa</taxon>
        <taxon>Chordata</taxon>
        <taxon>Craniata</taxon>
        <taxon>Vertebrata</taxon>
        <taxon>Euteleostomi</taxon>
        <taxon>Actinopterygii</taxon>
        <taxon>Neopterygii</taxon>
        <taxon>Teleostei</taxon>
        <taxon>Neoteleostei</taxon>
        <taxon>Acanthomorphata</taxon>
        <taxon>Eupercaria</taxon>
        <taxon>Tetraodontiformes</taxon>
        <taxon>Tetradontoidea</taxon>
        <taxon>Tetraodontidae</taxon>
        <taxon>Tetraodon</taxon>
    </lineage>
</organism>
<dbReference type="KEGG" id="tng:GSTEN00020853G001"/>
<proteinExistence type="predicted"/>
<sequence>MDEQPEVKRDEEEDVVQARPPEDEALQEEEEEEGGGAKGGGTGRRASLHHTASPLRVQRNGAGSHSATSDYELSLDLKNKQVGWCRVGGRG</sequence>
<gene>
    <name evidence="2" type="ORF">GSTENG00020853001</name>
</gene>
<feature type="compositionally biased region" description="Acidic residues" evidence="1">
    <location>
        <begin position="23"/>
        <end position="34"/>
    </location>
</feature>
<feature type="compositionally biased region" description="Polar residues" evidence="1">
    <location>
        <begin position="61"/>
        <end position="71"/>
    </location>
</feature>
<evidence type="ECO:0000313" key="2">
    <source>
        <dbReference type="EMBL" id="CAG01920.1"/>
    </source>
</evidence>